<organism evidence="6 7">
    <name type="scientific">Lipingzhangella halophila</name>
    <dbReference type="NCBI Taxonomy" id="1783352"/>
    <lineage>
        <taxon>Bacteria</taxon>
        <taxon>Bacillati</taxon>
        <taxon>Actinomycetota</taxon>
        <taxon>Actinomycetes</taxon>
        <taxon>Streptosporangiales</taxon>
        <taxon>Nocardiopsidaceae</taxon>
        <taxon>Lipingzhangella</taxon>
    </lineage>
</organism>
<name>A0A7W7RLU3_9ACTN</name>
<dbReference type="InterPro" id="IPR011006">
    <property type="entry name" value="CheY-like_superfamily"/>
</dbReference>
<protein>
    <submittedName>
        <fullName evidence="6">GAF domain-containing protein</fullName>
    </submittedName>
</protein>
<keyword evidence="3" id="KW-0805">Transcription regulation</keyword>
<dbReference type="InterPro" id="IPR036388">
    <property type="entry name" value="WH-like_DNA-bd_sf"/>
</dbReference>
<dbReference type="Proteomes" id="UP000523007">
    <property type="component" value="Unassembled WGS sequence"/>
</dbReference>
<dbReference type="Gene3D" id="3.30.450.40">
    <property type="match status" value="1"/>
</dbReference>
<evidence type="ECO:0000256" key="3">
    <source>
        <dbReference type="ARBA" id="ARBA00023015"/>
    </source>
</evidence>
<dbReference type="Pfam" id="PF13185">
    <property type="entry name" value="GAF_2"/>
    <property type="match status" value="1"/>
</dbReference>
<evidence type="ECO:0000313" key="7">
    <source>
        <dbReference type="Proteomes" id="UP000523007"/>
    </source>
</evidence>
<dbReference type="GO" id="GO:0016301">
    <property type="term" value="F:kinase activity"/>
    <property type="evidence" value="ECO:0007669"/>
    <property type="project" value="UniProtKB-KW"/>
</dbReference>
<feature type="domain" description="ANTAR" evidence="5">
    <location>
        <begin position="175"/>
        <end position="236"/>
    </location>
</feature>
<accession>A0A7W7RLU3</accession>
<evidence type="ECO:0000256" key="1">
    <source>
        <dbReference type="ARBA" id="ARBA00022679"/>
    </source>
</evidence>
<keyword evidence="2" id="KW-0418">Kinase</keyword>
<dbReference type="RefSeq" id="WP_184582368.1">
    <property type="nucleotide sequence ID" value="NZ_JACHJT010000001.1"/>
</dbReference>
<dbReference type="SMART" id="SM01012">
    <property type="entry name" value="ANTAR"/>
    <property type="match status" value="1"/>
</dbReference>
<keyword evidence="7" id="KW-1185">Reference proteome</keyword>
<dbReference type="PROSITE" id="PS50921">
    <property type="entry name" value="ANTAR"/>
    <property type="match status" value="1"/>
</dbReference>
<dbReference type="Pfam" id="PF03861">
    <property type="entry name" value="ANTAR"/>
    <property type="match status" value="1"/>
</dbReference>
<dbReference type="GO" id="GO:0003723">
    <property type="term" value="F:RNA binding"/>
    <property type="evidence" value="ECO:0007669"/>
    <property type="project" value="InterPro"/>
</dbReference>
<dbReference type="InterPro" id="IPR005561">
    <property type="entry name" value="ANTAR"/>
</dbReference>
<dbReference type="AlphaFoldDB" id="A0A7W7RLU3"/>
<evidence type="ECO:0000256" key="2">
    <source>
        <dbReference type="ARBA" id="ARBA00022777"/>
    </source>
</evidence>
<dbReference type="SMART" id="SM00065">
    <property type="entry name" value="GAF"/>
    <property type="match status" value="1"/>
</dbReference>
<keyword evidence="4" id="KW-0804">Transcription</keyword>
<proteinExistence type="predicted"/>
<dbReference type="InterPro" id="IPR003018">
    <property type="entry name" value="GAF"/>
</dbReference>
<dbReference type="SUPFAM" id="SSF52172">
    <property type="entry name" value="CheY-like"/>
    <property type="match status" value="1"/>
</dbReference>
<dbReference type="SUPFAM" id="SSF55781">
    <property type="entry name" value="GAF domain-like"/>
    <property type="match status" value="1"/>
</dbReference>
<keyword evidence="1" id="KW-0808">Transferase</keyword>
<dbReference type="PIRSF" id="PIRSF036625">
    <property type="entry name" value="GAF_ANTAR"/>
    <property type="match status" value="1"/>
</dbReference>
<comment type="caution">
    <text evidence="6">The sequence shown here is derived from an EMBL/GenBank/DDBJ whole genome shotgun (WGS) entry which is preliminary data.</text>
</comment>
<dbReference type="InterPro" id="IPR029016">
    <property type="entry name" value="GAF-like_dom_sf"/>
</dbReference>
<reference evidence="6 7" key="1">
    <citation type="submission" date="2020-08" db="EMBL/GenBank/DDBJ databases">
        <title>Sequencing the genomes of 1000 actinobacteria strains.</title>
        <authorList>
            <person name="Klenk H.-P."/>
        </authorList>
    </citation>
    <scope>NUCLEOTIDE SEQUENCE [LARGE SCALE GENOMIC DNA]</scope>
    <source>
        <strain evidence="6 7">DSM 102030</strain>
    </source>
</reference>
<dbReference type="EMBL" id="JACHJT010000001">
    <property type="protein sequence ID" value="MBB4934367.1"/>
    <property type="molecule type" value="Genomic_DNA"/>
</dbReference>
<dbReference type="InterPro" id="IPR012074">
    <property type="entry name" value="GAF_ANTAR"/>
</dbReference>
<gene>
    <name evidence="6" type="ORF">F4561_005187</name>
</gene>
<evidence type="ECO:0000313" key="6">
    <source>
        <dbReference type="EMBL" id="MBB4934367.1"/>
    </source>
</evidence>
<evidence type="ECO:0000256" key="4">
    <source>
        <dbReference type="ARBA" id="ARBA00023163"/>
    </source>
</evidence>
<evidence type="ECO:0000259" key="5">
    <source>
        <dbReference type="PROSITE" id="PS50921"/>
    </source>
</evidence>
<dbReference type="Gene3D" id="1.10.10.10">
    <property type="entry name" value="Winged helix-like DNA-binding domain superfamily/Winged helix DNA-binding domain"/>
    <property type="match status" value="1"/>
</dbReference>
<sequence>MDRAVPAGRQRESRLLGTFVEVAATLVDDYDVSEVLHRLAGHCVELLDASTAGILLADQRGNLQVLASSTEQTRRLELFQLQADEGPCLEAFRTGATLTVADLAGATQRWPTFVPHAREAGVAAVHAVPLRLRQETIGTLNLFNQHPGTLGEADAQVAQALADFATTGILQERAIRRGEVLTEQLQAALDSRIAVEQAKGVLAQAGNLDMDQAFHALRAYARDHNARLHEVAQRLAGARLDPRDVLNRRRAGG</sequence>